<evidence type="ECO:0000256" key="7">
    <source>
        <dbReference type="ARBA" id="ARBA00022723"/>
    </source>
</evidence>
<evidence type="ECO:0000256" key="1">
    <source>
        <dbReference type="ARBA" id="ARBA00000900"/>
    </source>
</evidence>
<dbReference type="SUPFAM" id="SSF57850">
    <property type="entry name" value="RING/U-box"/>
    <property type="match status" value="1"/>
</dbReference>
<evidence type="ECO:0000313" key="18">
    <source>
        <dbReference type="Proteomes" id="UP001472677"/>
    </source>
</evidence>
<dbReference type="PROSITE" id="PS50089">
    <property type="entry name" value="ZF_RING_2"/>
    <property type="match status" value="1"/>
</dbReference>
<feature type="domain" description="RING-type" evidence="16">
    <location>
        <begin position="46"/>
        <end position="88"/>
    </location>
</feature>
<evidence type="ECO:0000256" key="4">
    <source>
        <dbReference type="ARBA" id="ARBA00012483"/>
    </source>
</evidence>
<comment type="caution">
    <text evidence="17">The sequence shown here is derived from an EMBL/GenBank/DDBJ whole genome shotgun (WGS) entry which is preliminary data.</text>
</comment>
<evidence type="ECO:0000256" key="11">
    <source>
        <dbReference type="ARBA" id="ARBA00022989"/>
    </source>
</evidence>
<dbReference type="InterPro" id="IPR044600">
    <property type="entry name" value="ATL1/ATL16-like"/>
</dbReference>
<dbReference type="InterPro" id="IPR001841">
    <property type="entry name" value="Znf_RING"/>
</dbReference>
<protein>
    <recommendedName>
        <fullName evidence="4">RING-type E3 ubiquitin transferase</fullName>
        <ecNumber evidence="4">2.3.2.27</ecNumber>
    </recommendedName>
</protein>
<evidence type="ECO:0000256" key="15">
    <source>
        <dbReference type="SAM" id="Phobius"/>
    </source>
</evidence>
<evidence type="ECO:0000256" key="12">
    <source>
        <dbReference type="ARBA" id="ARBA00023136"/>
    </source>
</evidence>
<comment type="subcellular location">
    <subcellularLocation>
        <location evidence="2">Membrane</location>
        <topology evidence="2">Single-pass membrane protein</topology>
    </subcellularLocation>
</comment>
<feature type="transmembrane region" description="Helical" evidence="15">
    <location>
        <begin position="6"/>
        <end position="27"/>
    </location>
</feature>
<gene>
    <name evidence="17" type="ORF">V6N12_008915</name>
</gene>
<accession>A0ABR2C4C1</accession>
<evidence type="ECO:0000256" key="6">
    <source>
        <dbReference type="ARBA" id="ARBA00022692"/>
    </source>
</evidence>
<evidence type="ECO:0000256" key="8">
    <source>
        <dbReference type="ARBA" id="ARBA00022771"/>
    </source>
</evidence>
<keyword evidence="6 15" id="KW-0812">Transmembrane</keyword>
<dbReference type="SMART" id="SM00184">
    <property type="entry name" value="RING"/>
    <property type="match status" value="1"/>
</dbReference>
<evidence type="ECO:0000256" key="2">
    <source>
        <dbReference type="ARBA" id="ARBA00004167"/>
    </source>
</evidence>
<dbReference type="PANTHER" id="PTHR46913">
    <property type="entry name" value="RING-H2 FINGER PROTEIN ATL16"/>
    <property type="match status" value="1"/>
</dbReference>
<evidence type="ECO:0000313" key="17">
    <source>
        <dbReference type="EMBL" id="KAK8514200.1"/>
    </source>
</evidence>
<evidence type="ECO:0000256" key="13">
    <source>
        <dbReference type="ARBA" id="ARBA00024209"/>
    </source>
</evidence>
<dbReference type="EC" id="2.3.2.27" evidence="4"/>
<evidence type="ECO:0000256" key="9">
    <source>
        <dbReference type="ARBA" id="ARBA00022786"/>
    </source>
</evidence>
<dbReference type="PANTHER" id="PTHR46913:SF1">
    <property type="entry name" value="RING-H2 FINGER PROTEIN ATL16"/>
    <property type="match status" value="1"/>
</dbReference>
<evidence type="ECO:0000259" key="16">
    <source>
        <dbReference type="PROSITE" id="PS50089"/>
    </source>
</evidence>
<organism evidence="17 18">
    <name type="scientific">Hibiscus sabdariffa</name>
    <name type="common">roselle</name>
    <dbReference type="NCBI Taxonomy" id="183260"/>
    <lineage>
        <taxon>Eukaryota</taxon>
        <taxon>Viridiplantae</taxon>
        <taxon>Streptophyta</taxon>
        <taxon>Embryophyta</taxon>
        <taxon>Tracheophyta</taxon>
        <taxon>Spermatophyta</taxon>
        <taxon>Magnoliopsida</taxon>
        <taxon>eudicotyledons</taxon>
        <taxon>Gunneridae</taxon>
        <taxon>Pentapetalae</taxon>
        <taxon>rosids</taxon>
        <taxon>malvids</taxon>
        <taxon>Malvales</taxon>
        <taxon>Malvaceae</taxon>
        <taxon>Malvoideae</taxon>
        <taxon>Hibiscus</taxon>
    </lineage>
</organism>
<dbReference type="Proteomes" id="UP001472677">
    <property type="component" value="Unassembled WGS sequence"/>
</dbReference>
<name>A0ABR2C4C1_9ROSI</name>
<keyword evidence="7" id="KW-0479">Metal-binding</keyword>
<comment type="catalytic activity">
    <reaction evidence="1">
        <text>S-ubiquitinyl-[E2 ubiquitin-conjugating enzyme]-L-cysteine + [acceptor protein]-L-lysine = [E2 ubiquitin-conjugating enzyme]-L-cysteine + N(6)-ubiquitinyl-[acceptor protein]-L-lysine.</text>
        <dbReference type="EC" id="2.3.2.27"/>
    </reaction>
</comment>
<dbReference type="InterPro" id="IPR013083">
    <property type="entry name" value="Znf_RING/FYVE/PHD"/>
</dbReference>
<dbReference type="Pfam" id="PF13639">
    <property type="entry name" value="zf-RING_2"/>
    <property type="match status" value="1"/>
</dbReference>
<comment type="pathway">
    <text evidence="3">Protein modification; protein ubiquitination.</text>
</comment>
<evidence type="ECO:0000256" key="3">
    <source>
        <dbReference type="ARBA" id="ARBA00004906"/>
    </source>
</evidence>
<dbReference type="EMBL" id="JBBPBM010000067">
    <property type="protein sequence ID" value="KAK8514200.1"/>
    <property type="molecule type" value="Genomic_DNA"/>
</dbReference>
<evidence type="ECO:0000256" key="14">
    <source>
        <dbReference type="PROSITE-ProRule" id="PRU00175"/>
    </source>
</evidence>
<evidence type="ECO:0000256" key="10">
    <source>
        <dbReference type="ARBA" id="ARBA00022833"/>
    </source>
</evidence>
<keyword evidence="8 14" id="KW-0863">Zinc-finger</keyword>
<comment type="similarity">
    <text evidence="13">Belongs to the RING-type zinc finger family. ATL subfamily.</text>
</comment>
<keyword evidence="11 15" id="KW-1133">Transmembrane helix</keyword>
<keyword evidence="18" id="KW-1185">Reference proteome</keyword>
<keyword evidence="12 15" id="KW-0472">Membrane</keyword>
<reference evidence="17 18" key="1">
    <citation type="journal article" date="2024" name="G3 (Bethesda)">
        <title>Genome assembly of Hibiscus sabdariffa L. provides insights into metabolisms of medicinal natural products.</title>
        <authorList>
            <person name="Kim T."/>
        </authorList>
    </citation>
    <scope>NUCLEOTIDE SEQUENCE [LARGE SCALE GENOMIC DNA]</scope>
    <source>
        <strain evidence="17">TK-2024</strain>
        <tissue evidence="17">Old leaves</tissue>
    </source>
</reference>
<keyword evidence="10" id="KW-0862">Zinc</keyword>
<dbReference type="Gene3D" id="3.30.40.10">
    <property type="entry name" value="Zinc/RING finger domain, C3HC4 (zinc finger)"/>
    <property type="match status" value="1"/>
</dbReference>
<keyword evidence="5" id="KW-0808">Transferase</keyword>
<sequence length="132" mass="14918">MLPIIWVSMAFLMVIIITTIGCCRRAYNEWLKKWFGKIESSSSVHCVVCLSKVAEGEKHRSLPICGHSFHAHCIGSWLKIRPNCPLCRINVAPHENFPIPCLLSYAKRLGNWIENPLSLELSSAVCESFGYI</sequence>
<evidence type="ECO:0000256" key="5">
    <source>
        <dbReference type="ARBA" id="ARBA00022679"/>
    </source>
</evidence>
<keyword evidence="9" id="KW-0833">Ubl conjugation pathway</keyword>
<proteinExistence type="inferred from homology"/>